<keyword evidence="1" id="KW-0732">Signal</keyword>
<feature type="signal peptide" evidence="1">
    <location>
        <begin position="1"/>
        <end position="23"/>
    </location>
</feature>
<sequence length="138" mass="15353">MWCKSISAVLLFTTILNSSVALAKQSSADRPAEIGLRLSYQECINASGGVNPAMRDCMSVEFAFQDERLNAVYKKLMGTLVAEEKQLLRNEERSWIRHKDAACSAGDEPGQTDEVTAYDCVVIETARRAQELEHRIGK</sequence>
<gene>
    <name evidence="3" type="ORF">HBF25_20630</name>
</gene>
<dbReference type="EMBL" id="JAARLZ010000015">
    <property type="protein sequence ID" value="NII08798.1"/>
    <property type="molecule type" value="Genomic_DNA"/>
</dbReference>
<evidence type="ECO:0000259" key="2">
    <source>
        <dbReference type="Pfam" id="PF07007"/>
    </source>
</evidence>
<reference evidence="3 4" key="1">
    <citation type="submission" date="2020-03" db="EMBL/GenBank/DDBJ databases">
        <authorList>
            <person name="Lai Q."/>
        </authorList>
    </citation>
    <scope>NUCLEOTIDE SEQUENCE [LARGE SCALE GENOMIC DNA]</scope>
    <source>
        <strain evidence="3 4">CCUG 25036</strain>
    </source>
</reference>
<dbReference type="InterPro" id="IPR009739">
    <property type="entry name" value="LprI-like_N"/>
</dbReference>
<dbReference type="Proteomes" id="UP000490980">
    <property type="component" value="Unassembled WGS sequence"/>
</dbReference>
<proteinExistence type="predicted"/>
<dbReference type="RefSeq" id="WP_166952293.1">
    <property type="nucleotide sequence ID" value="NZ_JAARLZ010000015.1"/>
</dbReference>
<keyword evidence="4" id="KW-1185">Reference proteome</keyword>
<dbReference type="Pfam" id="PF07007">
    <property type="entry name" value="LprI"/>
    <property type="match status" value="1"/>
</dbReference>
<protein>
    <submittedName>
        <fullName evidence="3">DUF1311 domain-containing protein</fullName>
    </submittedName>
</protein>
<dbReference type="AlphaFoldDB" id="A0A7X5UEL2"/>
<dbReference type="PANTHER" id="PTHR39176">
    <property type="entry name" value="PERIPLASMIC PROTEIN-RELATED"/>
    <property type="match status" value="1"/>
</dbReference>
<organism evidence="3 4">
    <name type="scientific">Luteibacter anthropi</name>
    <dbReference type="NCBI Taxonomy" id="564369"/>
    <lineage>
        <taxon>Bacteria</taxon>
        <taxon>Pseudomonadati</taxon>
        <taxon>Pseudomonadota</taxon>
        <taxon>Gammaproteobacteria</taxon>
        <taxon>Lysobacterales</taxon>
        <taxon>Rhodanobacteraceae</taxon>
        <taxon>Luteibacter</taxon>
    </lineage>
</organism>
<dbReference type="PANTHER" id="PTHR39176:SF1">
    <property type="entry name" value="PERIPLASMIC PROTEIN"/>
    <property type="match status" value="1"/>
</dbReference>
<feature type="chain" id="PRO_5030545535" evidence="1">
    <location>
        <begin position="24"/>
        <end position="138"/>
    </location>
</feature>
<name>A0A7X5UEL2_9GAMM</name>
<accession>A0A7X5UEL2</accession>
<evidence type="ECO:0000313" key="3">
    <source>
        <dbReference type="EMBL" id="NII08798.1"/>
    </source>
</evidence>
<comment type="caution">
    <text evidence="3">The sequence shown here is derived from an EMBL/GenBank/DDBJ whole genome shotgun (WGS) entry which is preliminary data.</text>
</comment>
<feature type="domain" description="Lysozyme inhibitor LprI-like N-terminal" evidence="2">
    <location>
        <begin position="43"/>
        <end position="132"/>
    </location>
</feature>
<evidence type="ECO:0000313" key="4">
    <source>
        <dbReference type="Proteomes" id="UP000490980"/>
    </source>
</evidence>
<evidence type="ECO:0000256" key="1">
    <source>
        <dbReference type="SAM" id="SignalP"/>
    </source>
</evidence>
<dbReference type="Gene3D" id="1.20.1270.180">
    <property type="match status" value="1"/>
</dbReference>